<comment type="cofactor">
    <cofactor evidence="1">
        <name>Zn(2+)</name>
        <dbReference type="ChEBI" id="CHEBI:29105"/>
    </cofactor>
</comment>
<evidence type="ECO:0000259" key="5">
    <source>
        <dbReference type="Pfam" id="PF18089"/>
    </source>
</evidence>
<proteinExistence type="predicted"/>
<evidence type="ECO:0000313" key="6">
    <source>
        <dbReference type="EMBL" id="SVB01337.1"/>
    </source>
</evidence>
<accession>A0A382AK23</accession>
<evidence type="ECO:0000256" key="3">
    <source>
        <dbReference type="ARBA" id="ARBA00022801"/>
    </source>
</evidence>
<organism evidence="6">
    <name type="scientific">marine metagenome</name>
    <dbReference type="NCBI Taxonomy" id="408172"/>
    <lineage>
        <taxon>unclassified sequences</taxon>
        <taxon>metagenomes</taxon>
        <taxon>ecological metagenomes</taxon>
    </lineage>
</organism>
<keyword evidence="4" id="KW-0862">Zinc</keyword>
<reference evidence="6" key="1">
    <citation type="submission" date="2018-05" db="EMBL/GenBank/DDBJ databases">
        <authorList>
            <person name="Lanie J.A."/>
            <person name="Ng W.-L."/>
            <person name="Kazmierczak K.M."/>
            <person name="Andrzejewski T.M."/>
            <person name="Davidsen T.M."/>
            <person name="Wayne K.J."/>
            <person name="Tettelin H."/>
            <person name="Glass J.I."/>
            <person name="Rusch D."/>
            <person name="Podicherti R."/>
            <person name="Tsui H.-C.T."/>
            <person name="Winkler M.E."/>
        </authorList>
    </citation>
    <scope>NUCLEOTIDE SEQUENCE</scope>
</reference>
<evidence type="ECO:0000256" key="4">
    <source>
        <dbReference type="ARBA" id="ARBA00022833"/>
    </source>
</evidence>
<dbReference type="EMBL" id="UINC01025554">
    <property type="protein sequence ID" value="SVB01337.1"/>
    <property type="molecule type" value="Genomic_DNA"/>
</dbReference>
<dbReference type="InterPro" id="IPR041526">
    <property type="entry name" value="DAPG_hydrolase"/>
</dbReference>
<dbReference type="GO" id="GO:0046872">
    <property type="term" value="F:metal ion binding"/>
    <property type="evidence" value="ECO:0007669"/>
    <property type="project" value="UniProtKB-KW"/>
</dbReference>
<keyword evidence="2" id="KW-0479">Metal-binding</keyword>
<dbReference type="AlphaFoldDB" id="A0A382AK23"/>
<feature type="domain" description="DAPG hydrolase PhiG" evidence="5">
    <location>
        <begin position="44"/>
        <end position="246"/>
    </location>
</feature>
<keyword evidence="3" id="KW-0378">Hydrolase</keyword>
<gene>
    <name evidence="6" type="ORF">METZ01_LOCUS154191</name>
</gene>
<protein>
    <recommendedName>
        <fullName evidence="5">DAPG hydrolase PhiG domain-containing protein</fullName>
    </recommendedName>
</protein>
<name>A0A382AK23_9ZZZZ</name>
<evidence type="ECO:0000256" key="1">
    <source>
        <dbReference type="ARBA" id="ARBA00001947"/>
    </source>
</evidence>
<sequence>MNLSKYKLPMDELPFGIKESLKEEIHNSEFSGFNNACELHTEGSFSTGICKNNKGEMLVTCITEMPDVTPSMIDWWFGWHLPESERYQLWHPKAHVSSRLTQDNSHFTTDKEKYINIDSYVKEYIGKQLNVLCISFVEPEQFGFPELNPDTETAICAHVKDLSKNISIASITHLVSKSHKGSIMQSSFWLGMNLQHSNRVLNFMIKPLLNVSNIKAIFLTDKLALDLLTHCAEEMNHLPKFLPTLYMDFNKFR</sequence>
<dbReference type="Pfam" id="PF18089">
    <property type="entry name" value="DAPG_hydrolase"/>
    <property type="match status" value="1"/>
</dbReference>
<dbReference type="GO" id="GO:0016787">
    <property type="term" value="F:hydrolase activity"/>
    <property type="evidence" value="ECO:0007669"/>
    <property type="project" value="UniProtKB-KW"/>
</dbReference>
<evidence type="ECO:0000256" key="2">
    <source>
        <dbReference type="ARBA" id="ARBA00022723"/>
    </source>
</evidence>